<organism evidence="7 8">
    <name type="scientific">Hibiscus trionum</name>
    <name type="common">Flower of an hour</name>
    <dbReference type="NCBI Taxonomy" id="183268"/>
    <lineage>
        <taxon>Eukaryota</taxon>
        <taxon>Viridiplantae</taxon>
        <taxon>Streptophyta</taxon>
        <taxon>Embryophyta</taxon>
        <taxon>Tracheophyta</taxon>
        <taxon>Spermatophyta</taxon>
        <taxon>Magnoliopsida</taxon>
        <taxon>eudicotyledons</taxon>
        <taxon>Gunneridae</taxon>
        <taxon>Pentapetalae</taxon>
        <taxon>rosids</taxon>
        <taxon>malvids</taxon>
        <taxon>Malvales</taxon>
        <taxon>Malvaceae</taxon>
        <taxon>Malvoideae</taxon>
        <taxon>Hibiscus</taxon>
    </lineage>
</organism>
<evidence type="ECO:0000256" key="3">
    <source>
        <dbReference type="ARBA" id="ARBA00022471"/>
    </source>
</evidence>
<proteinExistence type="inferred from homology"/>
<evidence type="ECO:0000256" key="2">
    <source>
        <dbReference type="ARBA" id="ARBA00005581"/>
    </source>
</evidence>
<name>A0A9W7H728_HIBTR</name>
<comment type="subcellular location">
    <subcellularLocation>
        <location evidence="1">Secreted</location>
    </subcellularLocation>
</comment>
<evidence type="ECO:0000256" key="1">
    <source>
        <dbReference type="ARBA" id="ARBA00004613"/>
    </source>
</evidence>
<sequence length="134" mass="15148">MGARSCLVVFLASVLIIITLPSSVLGRQYKQLAAIHVTNLMPKGSGPMQIRCKSSYTDYGMHQVGEGDEYQCGVRERAVYYCMATLGRQMASWHAFQPRRDGSGKAVYWMLKDDGIFLSWDNSSWVRKSVWETD</sequence>
<protein>
    <recommendedName>
        <fullName evidence="9">S-protein homolog</fullName>
    </recommendedName>
</protein>
<comment type="caution">
    <text evidence="7">The sequence shown here is derived from an EMBL/GenBank/DDBJ whole genome shotgun (WGS) entry which is preliminary data.</text>
</comment>
<keyword evidence="4" id="KW-0964">Secreted</keyword>
<dbReference type="GO" id="GO:0060320">
    <property type="term" value="P:rejection of self pollen"/>
    <property type="evidence" value="ECO:0007669"/>
    <property type="project" value="UniProtKB-KW"/>
</dbReference>
<dbReference type="PANTHER" id="PTHR35630">
    <property type="entry name" value="LEGUMINOSIN GROUP486 SECRETED PEPTIDE"/>
    <property type="match status" value="1"/>
</dbReference>
<reference evidence="7" key="1">
    <citation type="submission" date="2023-05" db="EMBL/GenBank/DDBJ databases">
        <title>Genome and transcriptome analyses reveal genes involved in the formation of fine ridges on petal epidermal cells in Hibiscus trionum.</title>
        <authorList>
            <person name="Koshimizu S."/>
            <person name="Masuda S."/>
            <person name="Ishii T."/>
            <person name="Shirasu K."/>
            <person name="Hoshino A."/>
            <person name="Arita M."/>
        </authorList>
    </citation>
    <scope>NUCLEOTIDE SEQUENCE</scope>
    <source>
        <strain evidence="7">Hamamatsu line</strain>
    </source>
</reference>
<evidence type="ECO:0000313" key="7">
    <source>
        <dbReference type="EMBL" id="GMI71787.1"/>
    </source>
</evidence>
<evidence type="ECO:0000313" key="8">
    <source>
        <dbReference type="Proteomes" id="UP001165190"/>
    </source>
</evidence>
<accession>A0A9W7H728</accession>
<keyword evidence="3" id="KW-0713">Self-incompatibility</keyword>
<evidence type="ECO:0008006" key="9">
    <source>
        <dbReference type="Google" id="ProtNLM"/>
    </source>
</evidence>
<keyword evidence="8" id="KW-1185">Reference proteome</keyword>
<evidence type="ECO:0000256" key="6">
    <source>
        <dbReference type="SAM" id="SignalP"/>
    </source>
</evidence>
<comment type="similarity">
    <text evidence="2">Belongs to the plant self-incompatibility (S1) protein family.</text>
</comment>
<dbReference type="InterPro" id="IPR010264">
    <property type="entry name" value="Self-incomp_S1"/>
</dbReference>
<dbReference type="OrthoDB" id="826549at2759"/>
<dbReference type="Proteomes" id="UP001165190">
    <property type="component" value="Unassembled WGS sequence"/>
</dbReference>
<evidence type="ECO:0000256" key="5">
    <source>
        <dbReference type="ARBA" id="ARBA00022729"/>
    </source>
</evidence>
<dbReference type="GO" id="GO:0005576">
    <property type="term" value="C:extracellular region"/>
    <property type="evidence" value="ECO:0007669"/>
    <property type="project" value="UniProtKB-SubCell"/>
</dbReference>
<dbReference type="PANTHER" id="PTHR35630:SF1">
    <property type="entry name" value="LEGUMINOSIN GROUP486 SECRETED PEPTIDE"/>
    <property type="match status" value="1"/>
</dbReference>
<dbReference type="AlphaFoldDB" id="A0A9W7H728"/>
<dbReference type="EMBL" id="BSYR01000010">
    <property type="protein sequence ID" value="GMI71787.1"/>
    <property type="molecule type" value="Genomic_DNA"/>
</dbReference>
<keyword evidence="5 6" id="KW-0732">Signal</keyword>
<dbReference type="Pfam" id="PF05938">
    <property type="entry name" value="Self-incomp_S1"/>
    <property type="match status" value="1"/>
</dbReference>
<feature type="signal peptide" evidence="6">
    <location>
        <begin position="1"/>
        <end position="26"/>
    </location>
</feature>
<feature type="chain" id="PRO_5040863499" description="S-protein homolog" evidence="6">
    <location>
        <begin position="27"/>
        <end position="134"/>
    </location>
</feature>
<evidence type="ECO:0000256" key="4">
    <source>
        <dbReference type="ARBA" id="ARBA00022525"/>
    </source>
</evidence>
<gene>
    <name evidence="7" type="ORF">HRI_000848000</name>
</gene>